<dbReference type="AlphaFoldDB" id="K0NLT2"/>
<reference evidence="3 4" key="1">
    <citation type="journal article" date="2013" name="Environ. Microbiol.">
        <title>Complete genome, catabolic sub-proteomes and key-metabolites of Desulfobacula toluolica Tol2, a marine, aromatic compound-degrading, sulfate-reducing bacterium.</title>
        <authorList>
            <person name="Wohlbrand L."/>
            <person name="Jacob J.H."/>
            <person name="Kube M."/>
            <person name="Mussmann M."/>
            <person name="Jarling R."/>
            <person name="Beck A."/>
            <person name="Amann R."/>
            <person name="Wilkes H."/>
            <person name="Reinhardt R."/>
            <person name="Rabus R."/>
        </authorList>
    </citation>
    <scope>NUCLEOTIDE SEQUENCE [LARGE SCALE GENOMIC DNA]</scope>
    <source>
        <strain evidence="4">DSM 7467 / Tol2</strain>
    </source>
</reference>
<dbReference type="HOGENOM" id="CLU_1913715_0_0_7"/>
<name>K0NLT2_DESTT</name>
<dbReference type="PANTHER" id="PTHR35936">
    <property type="entry name" value="MEMBRANE-BOUND LYTIC MUREIN TRANSGLYCOSYLASE F"/>
    <property type="match status" value="1"/>
</dbReference>
<accession>K0NLT2</accession>
<dbReference type="Gene3D" id="3.40.190.10">
    <property type="entry name" value="Periplasmic binding protein-like II"/>
    <property type="match status" value="2"/>
</dbReference>
<keyword evidence="1" id="KW-0732">Signal</keyword>
<dbReference type="KEGG" id="dto:TOL2_C14540"/>
<dbReference type="EMBL" id="FO203503">
    <property type="protein sequence ID" value="CCK79617.1"/>
    <property type="molecule type" value="Genomic_DNA"/>
</dbReference>
<evidence type="ECO:0000256" key="1">
    <source>
        <dbReference type="ARBA" id="ARBA00022729"/>
    </source>
</evidence>
<evidence type="ECO:0000313" key="4">
    <source>
        <dbReference type="Proteomes" id="UP000007347"/>
    </source>
</evidence>
<proteinExistence type="predicted"/>
<keyword evidence="4" id="KW-1185">Reference proteome</keyword>
<evidence type="ECO:0000313" key="3">
    <source>
        <dbReference type="EMBL" id="CCK79617.1"/>
    </source>
</evidence>
<dbReference type="Proteomes" id="UP000007347">
    <property type="component" value="Chromosome"/>
</dbReference>
<evidence type="ECO:0000259" key="2">
    <source>
        <dbReference type="Pfam" id="PF00497"/>
    </source>
</evidence>
<dbReference type="STRING" id="651182.TOL2_C14540"/>
<dbReference type="Pfam" id="PF00497">
    <property type="entry name" value="SBP_bac_3"/>
    <property type="match status" value="1"/>
</dbReference>
<sequence length="132" mass="15427">MFLLFFTLFFSPTCLYCETNDLKRMTAEQTVIKKKRLQTIIVDNYYPYSFVNEAGQLDGFSVDLIKAVIKAMYLELDIQVDDWDKAQDSLKIGAIDLLPMMAYSKVRDQYFDFSVPHTIAFDAFFTRKNTKK</sequence>
<feature type="domain" description="Solute-binding protein family 3/N-terminal" evidence="2">
    <location>
        <begin position="40"/>
        <end position="131"/>
    </location>
</feature>
<dbReference type="SUPFAM" id="SSF53850">
    <property type="entry name" value="Periplasmic binding protein-like II"/>
    <property type="match status" value="1"/>
</dbReference>
<dbReference type="InterPro" id="IPR001638">
    <property type="entry name" value="Solute-binding_3/MltF_N"/>
</dbReference>
<gene>
    <name evidence="3" type="ordered locus">TOL2_C14540</name>
</gene>
<protein>
    <recommendedName>
        <fullName evidence="2">Solute-binding protein family 3/N-terminal domain-containing protein</fullName>
    </recommendedName>
</protein>
<organism evidence="3 4">
    <name type="scientific">Desulfobacula toluolica (strain DSM 7467 / Tol2)</name>
    <dbReference type="NCBI Taxonomy" id="651182"/>
    <lineage>
        <taxon>Bacteria</taxon>
        <taxon>Pseudomonadati</taxon>
        <taxon>Thermodesulfobacteriota</taxon>
        <taxon>Desulfobacteria</taxon>
        <taxon>Desulfobacterales</taxon>
        <taxon>Desulfobacteraceae</taxon>
        <taxon>Desulfobacula</taxon>
    </lineage>
</organism>